<keyword evidence="2" id="KW-0813">Transport</keyword>
<dbReference type="PANTHER" id="PTHR30097:SF4">
    <property type="entry name" value="SLR6042 PROTEIN"/>
    <property type="match status" value="1"/>
</dbReference>
<dbReference type="Pfam" id="PF25973">
    <property type="entry name" value="BSH_CzcB"/>
    <property type="match status" value="1"/>
</dbReference>
<feature type="coiled-coil region" evidence="3">
    <location>
        <begin position="136"/>
        <end position="163"/>
    </location>
</feature>
<dbReference type="Pfam" id="PF25954">
    <property type="entry name" value="Beta-barrel_RND_2"/>
    <property type="match status" value="1"/>
</dbReference>
<dbReference type="Gene3D" id="2.40.420.20">
    <property type="match status" value="1"/>
</dbReference>
<gene>
    <name evidence="7" type="ORF">EOJ36_04205</name>
</gene>
<dbReference type="FunFam" id="2.40.30.170:FF:000010">
    <property type="entry name" value="Efflux RND transporter periplasmic adaptor subunit"/>
    <property type="match status" value="1"/>
</dbReference>
<feature type="domain" description="Multidrug resistance protein MdtA-like C-terminal permuted SH3" evidence="5">
    <location>
        <begin position="293"/>
        <end position="348"/>
    </location>
</feature>
<dbReference type="InterPro" id="IPR058627">
    <property type="entry name" value="MdtA-like_C"/>
</dbReference>
<dbReference type="EMBL" id="SACY01000002">
    <property type="protein sequence ID" value="RVU25628.1"/>
    <property type="molecule type" value="Genomic_DNA"/>
</dbReference>
<evidence type="ECO:0000259" key="6">
    <source>
        <dbReference type="Pfam" id="PF25973"/>
    </source>
</evidence>
<evidence type="ECO:0000259" key="5">
    <source>
        <dbReference type="Pfam" id="PF25967"/>
    </source>
</evidence>
<organism evidence="7 8">
    <name type="scientific">Sandaracinomonas limnophila</name>
    <dbReference type="NCBI Taxonomy" id="1862386"/>
    <lineage>
        <taxon>Bacteria</taxon>
        <taxon>Pseudomonadati</taxon>
        <taxon>Bacteroidota</taxon>
        <taxon>Cytophagia</taxon>
        <taxon>Cytophagales</taxon>
        <taxon>Flectobacillaceae</taxon>
        <taxon>Sandaracinomonas</taxon>
    </lineage>
</organism>
<dbReference type="InterPro" id="IPR051909">
    <property type="entry name" value="MFP_Cation_Efflux"/>
</dbReference>
<proteinExistence type="inferred from homology"/>
<dbReference type="Gene3D" id="2.40.30.170">
    <property type="match status" value="1"/>
</dbReference>
<comment type="caution">
    <text evidence="7">The sequence shown here is derived from an EMBL/GenBank/DDBJ whole genome shotgun (WGS) entry which is preliminary data.</text>
</comment>
<dbReference type="InterPro" id="IPR058792">
    <property type="entry name" value="Beta-barrel_RND_2"/>
</dbReference>
<evidence type="ECO:0000313" key="7">
    <source>
        <dbReference type="EMBL" id="RVU25628.1"/>
    </source>
</evidence>
<keyword evidence="3" id="KW-0175">Coiled coil</keyword>
<dbReference type="PANTHER" id="PTHR30097">
    <property type="entry name" value="CATION EFFLUX SYSTEM PROTEIN CUSB"/>
    <property type="match status" value="1"/>
</dbReference>
<dbReference type="SUPFAM" id="SSF111369">
    <property type="entry name" value="HlyD-like secretion proteins"/>
    <property type="match status" value="1"/>
</dbReference>
<sequence length="361" mass="40225">MKKIFILSFIGFFGIISCSKKEDANADNGKAFRLSDTMMARCQFYTVKEEDVKNELKLFGKIQADNNKLADVYSLVGGNVIKINVELGDYVKKGQVLAVIRSGEVAGFERDRLDAIGDVAVAEKNLQVAKDLFKGKLASEKDVVAAQRELERQNAELSRINEVFNIYNLKKGSIYNITASMNGFIIAKNVSPNEQIRADKADALFSIAEINEVWAIANINESDVSRVQVGYDAEVATLSYPDDKYKGKIDKIFSAIDPDTKAMKARIRIPNANYKLKPEMNATITVRFSEHQNMVAVPNSAVLFDKSKSWVMVFKDRTTIETRQVEVYRTVGDLTYISHGITSGEKVISANGLLIYDALND</sequence>
<dbReference type="AlphaFoldDB" id="A0A437PTR0"/>
<dbReference type="OrthoDB" id="9806939at2"/>
<reference evidence="7 8" key="1">
    <citation type="submission" date="2019-01" db="EMBL/GenBank/DDBJ databases">
        <authorList>
            <person name="Chen W.-M."/>
        </authorList>
    </citation>
    <scope>NUCLEOTIDE SEQUENCE [LARGE SCALE GENOMIC DNA]</scope>
    <source>
        <strain evidence="7 8">FSY-15</strain>
    </source>
</reference>
<protein>
    <submittedName>
        <fullName evidence="7">Efflux RND transporter periplasmic adaptor subunit</fullName>
    </submittedName>
</protein>
<comment type="similarity">
    <text evidence="1">Belongs to the membrane fusion protein (MFP) (TC 8.A.1) family.</text>
</comment>
<evidence type="ECO:0000259" key="4">
    <source>
        <dbReference type="Pfam" id="PF25954"/>
    </source>
</evidence>
<dbReference type="GO" id="GO:0030313">
    <property type="term" value="C:cell envelope"/>
    <property type="evidence" value="ECO:0007669"/>
    <property type="project" value="TreeGrafter"/>
</dbReference>
<dbReference type="GO" id="GO:0060003">
    <property type="term" value="P:copper ion export"/>
    <property type="evidence" value="ECO:0007669"/>
    <property type="project" value="TreeGrafter"/>
</dbReference>
<dbReference type="GO" id="GO:0022857">
    <property type="term" value="F:transmembrane transporter activity"/>
    <property type="evidence" value="ECO:0007669"/>
    <property type="project" value="InterPro"/>
</dbReference>
<dbReference type="Pfam" id="PF25967">
    <property type="entry name" value="RND-MFP_C"/>
    <property type="match status" value="1"/>
</dbReference>
<keyword evidence="8" id="KW-1185">Reference proteome</keyword>
<dbReference type="NCBIfam" id="TIGR01730">
    <property type="entry name" value="RND_mfp"/>
    <property type="match status" value="1"/>
</dbReference>
<dbReference type="RefSeq" id="WP_127802781.1">
    <property type="nucleotide sequence ID" value="NZ_SACY01000002.1"/>
</dbReference>
<accession>A0A437PTR0</accession>
<evidence type="ECO:0000256" key="1">
    <source>
        <dbReference type="ARBA" id="ARBA00009477"/>
    </source>
</evidence>
<dbReference type="GO" id="GO:0015679">
    <property type="term" value="P:plasma membrane copper ion transport"/>
    <property type="evidence" value="ECO:0007669"/>
    <property type="project" value="TreeGrafter"/>
</dbReference>
<feature type="domain" description="CzcB-like barrel-sandwich hybrid" evidence="6">
    <location>
        <begin position="69"/>
        <end position="208"/>
    </location>
</feature>
<dbReference type="Gene3D" id="2.40.50.100">
    <property type="match status" value="1"/>
</dbReference>
<feature type="domain" description="CusB-like beta-barrel" evidence="4">
    <location>
        <begin position="212"/>
        <end position="287"/>
    </location>
</feature>
<evidence type="ECO:0000313" key="8">
    <source>
        <dbReference type="Proteomes" id="UP000282832"/>
    </source>
</evidence>
<evidence type="ECO:0000256" key="2">
    <source>
        <dbReference type="ARBA" id="ARBA00022448"/>
    </source>
</evidence>
<name>A0A437PTR0_9BACT</name>
<dbReference type="PROSITE" id="PS51257">
    <property type="entry name" value="PROKAR_LIPOPROTEIN"/>
    <property type="match status" value="1"/>
</dbReference>
<dbReference type="Proteomes" id="UP000282832">
    <property type="component" value="Unassembled WGS sequence"/>
</dbReference>
<dbReference type="GO" id="GO:0016020">
    <property type="term" value="C:membrane"/>
    <property type="evidence" value="ECO:0007669"/>
    <property type="project" value="InterPro"/>
</dbReference>
<dbReference type="InterPro" id="IPR058647">
    <property type="entry name" value="BSH_CzcB-like"/>
</dbReference>
<dbReference type="InterPro" id="IPR006143">
    <property type="entry name" value="RND_pump_MFP"/>
</dbReference>
<evidence type="ECO:0000256" key="3">
    <source>
        <dbReference type="SAM" id="Coils"/>
    </source>
</evidence>